<sequence>MADLYGTTPPTAGHEPEEISSFLNQFIHNSSSSSSSCFFAQPEDRHPFGRSADPSVLDSSSAGLNFSNLVVGAVDSDTNDSEKGPDALEVPSNDTVRTKTSSKRSRAAEVHNLSEKRRRSRINEKLKALQNLIPNSNKTDKASMLDEAIEYLKQLQLQVQMLTMRNGLSLHPMWLPGVLPSMQLPQMGMVFDEGNGLLNTDGGTETFSANEESSVQTGFNLSSQCTISDQPVALPSAANISTSETAFGLEPLIQAHYGPFTLPSSSKVNYTEICSEGAPHLHLDMNFNGKNSSGVS</sequence>
<proteinExistence type="predicted"/>
<gene>
    <name evidence="1" type="ORF">KPL71_016622</name>
</gene>
<name>A0ACB8KUU0_CITSI</name>
<keyword evidence="2" id="KW-1185">Reference proteome</keyword>
<evidence type="ECO:0000313" key="2">
    <source>
        <dbReference type="Proteomes" id="UP000829398"/>
    </source>
</evidence>
<protein>
    <submittedName>
        <fullName evidence="1">Transcription factor SPATULA</fullName>
    </submittedName>
</protein>
<organism evidence="1 2">
    <name type="scientific">Citrus sinensis</name>
    <name type="common">Sweet orange</name>
    <name type="synonym">Citrus aurantium var. sinensis</name>
    <dbReference type="NCBI Taxonomy" id="2711"/>
    <lineage>
        <taxon>Eukaryota</taxon>
        <taxon>Viridiplantae</taxon>
        <taxon>Streptophyta</taxon>
        <taxon>Embryophyta</taxon>
        <taxon>Tracheophyta</taxon>
        <taxon>Spermatophyta</taxon>
        <taxon>Magnoliopsida</taxon>
        <taxon>eudicotyledons</taxon>
        <taxon>Gunneridae</taxon>
        <taxon>Pentapetalae</taxon>
        <taxon>rosids</taxon>
        <taxon>malvids</taxon>
        <taxon>Sapindales</taxon>
        <taxon>Rutaceae</taxon>
        <taxon>Aurantioideae</taxon>
        <taxon>Citrus</taxon>
    </lineage>
</organism>
<dbReference type="Proteomes" id="UP000829398">
    <property type="component" value="Chromosome 5"/>
</dbReference>
<accession>A0ACB8KUU0</accession>
<comment type="caution">
    <text evidence="1">The sequence shown here is derived from an EMBL/GenBank/DDBJ whole genome shotgun (WGS) entry which is preliminary data.</text>
</comment>
<reference evidence="2" key="1">
    <citation type="journal article" date="2023" name="Hortic. Res.">
        <title>A chromosome-level phased genome enabling allele-level studies in sweet orange: a case study on citrus Huanglongbing tolerance.</title>
        <authorList>
            <person name="Wu B."/>
            <person name="Yu Q."/>
            <person name="Deng Z."/>
            <person name="Duan Y."/>
            <person name="Luo F."/>
            <person name="Gmitter F. Jr."/>
        </authorList>
    </citation>
    <scope>NUCLEOTIDE SEQUENCE [LARGE SCALE GENOMIC DNA]</scope>
    <source>
        <strain evidence="2">cv. Valencia</strain>
    </source>
</reference>
<dbReference type="EMBL" id="CM039174">
    <property type="protein sequence ID" value="KAH9758183.1"/>
    <property type="molecule type" value="Genomic_DNA"/>
</dbReference>
<evidence type="ECO:0000313" key="1">
    <source>
        <dbReference type="EMBL" id="KAH9758183.1"/>
    </source>
</evidence>